<proteinExistence type="predicted"/>
<feature type="domain" description="Glycosyl hydrolase 94 supersandwich" evidence="5">
    <location>
        <begin position="2067"/>
        <end position="2337"/>
    </location>
</feature>
<dbReference type="GO" id="GO:0030246">
    <property type="term" value="F:carbohydrate binding"/>
    <property type="evidence" value="ECO:0007669"/>
    <property type="project" value="InterPro"/>
</dbReference>
<keyword evidence="2" id="KW-0808">Transferase</keyword>
<evidence type="ECO:0008006" key="10">
    <source>
        <dbReference type="Google" id="ProtNLM"/>
    </source>
</evidence>
<keyword evidence="4" id="KW-1133">Transmembrane helix</keyword>
<dbReference type="CDD" id="cd11753">
    <property type="entry name" value="GH94N_ChvB_NdvB_2_like"/>
    <property type="match status" value="1"/>
</dbReference>
<dbReference type="InterPro" id="IPR012341">
    <property type="entry name" value="6hp_glycosidase-like_sf"/>
</dbReference>
<dbReference type="InterPro" id="IPR033432">
    <property type="entry name" value="GH94_catalytic"/>
</dbReference>
<feature type="domain" description="Glycosyl hydrolase 94 supersandwich" evidence="5">
    <location>
        <begin position="1565"/>
        <end position="1839"/>
    </location>
</feature>
<evidence type="ECO:0000313" key="9">
    <source>
        <dbReference type="Proteomes" id="UP000316852"/>
    </source>
</evidence>
<accession>A0A538T264</accession>
<evidence type="ECO:0000256" key="4">
    <source>
        <dbReference type="SAM" id="Phobius"/>
    </source>
</evidence>
<dbReference type="PANTHER" id="PTHR37469">
    <property type="entry name" value="CELLOBIONIC ACID PHOSPHORYLASE-RELATED"/>
    <property type="match status" value="1"/>
</dbReference>
<protein>
    <recommendedName>
        <fullName evidence="10">Carbohydrate-binding protein</fullName>
    </recommendedName>
</protein>
<evidence type="ECO:0000259" key="6">
    <source>
        <dbReference type="Pfam" id="PF10091"/>
    </source>
</evidence>
<keyword evidence="4" id="KW-0812">Transmembrane</keyword>
<evidence type="ECO:0000259" key="7">
    <source>
        <dbReference type="Pfam" id="PF17167"/>
    </source>
</evidence>
<feature type="region of interest" description="Disordered" evidence="3">
    <location>
        <begin position="2036"/>
        <end position="2061"/>
    </location>
</feature>
<feature type="domain" description="Glycoamylase-like" evidence="6">
    <location>
        <begin position="1309"/>
        <end position="1515"/>
    </location>
</feature>
<keyword evidence="1" id="KW-0328">Glycosyltransferase</keyword>
<organism evidence="8 9">
    <name type="scientific">Eiseniibacteriota bacterium</name>
    <dbReference type="NCBI Taxonomy" id="2212470"/>
    <lineage>
        <taxon>Bacteria</taxon>
        <taxon>Candidatus Eiseniibacteriota</taxon>
    </lineage>
</organism>
<dbReference type="InterPro" id="IPR037820">
    <property type="entry name" value="GH94N_NdvB"/>
</dbReference>
<feature type="region of interest" description="Disordered" evidence="3">
    <location>
        <begin position="1"/>
        <end position="23"/>
    </location>
</feature>
<dbReference type="InterPro" id="IPR008928">
    <property type="entry name" value="6-hairpin_glycosidase_sf"/>
</dbReference>
<feature type="transmembrane region" description="Helical" evidence="4">
    <location>
        <begin position="410"/>
        <end position="431"/>
    </location>
</feature>
<evidence type="ECO:0000259" key="5">
    <source>
        <dbReference type="Pfam" id="PF06165"/>
    </source>
</evidence>
<dbReference type="SMART" id="SM01068">
    <property type="entry name" value="CBM_X"/>
    <property type="match status" value="2"/>
</dbReference>
<dbReference type="CDD" id="cd11756">
    <property type="entry name" value="GH94N_ChvB_NdvB_1_like"/>
    <property type="match status" value="1"/>
</dbReference>
<evidence type="ECO:0000313" key="8">
    <source>
        <dbReference type="EMBL" id="TMQ57712.1"/>
    </source>
</evidence>
<dbReference type="Proteomes" id="UP000316852">
    <property type="component" value="Unassembled WGS sequence"/>
</dbReference>
<comment type="caution">
    <text evidence="8">The sequence shown here is derived from an EMBL/GenBank/DDBJ whole genome shotgun (WGS) entry which is preliminary data.</text>
</comment>
<dbReference type="InterPro" id="IPR011013">
    <property type="entry name" value="Gal_mutarotase_sf_dom"/>
</dbReference>
<reference evidence="8 9" key="1">
    <citation type="journal article" date="2019" name="Nat. Microbiol.">
        <title>Mediterranean grassland soil C-N compound turnover is dependent on rainfall and depth, and is mediated by genomically divergent microorganisms.</title>
        <authorList>
            <person name="Diamond S."/>
            <person name="Andeer P.F."/>
            <person name="Li Z."/>
            <person name="Crits-Christoph A."/>
            <person name="Burstein D."/>
            <person name="Anantharaman K."/>
            <person name="Lane K.R."/>
            <person name="Thomas B.C."/>
            <person name="Pan C."/>
            <person name="Northen T.R."/>
            <person name="Banfield J.F."/>
        </authorList>
    </citation>
    <scope>NUCLEOTIDE SEQUENCE [LARGE SCALE GENOMIC DNA]</scope>
    <source>
        <strain evidence="8">WS_6</strain>
    </source>
</reference>
<dbReference type="Gene3D" id="1.50.10.10">
    <property type="match status" value="1"/>
</dbReference>
<dbReference type="InterPro" id="IPR037018">
    <property type="entry name" value="GH65_N"/>
</dbReference>
<dbReference type="Gene3D" id="2.60.420.10">
    <property type="entry name" value="Maltose phosphorylase, domain 3"/>
    <property type="match status" value="1"/>
</dbReference>
<dbReference type="SUPFAM" id="SSF74650">
    <property type="entry name" value="Galactose mutarotase-like"/>
    <property type="match status" value="2"/>
</dbReference>
<dbReference type="GO" id="GO:0016757">
    <property type="term" value="F:glycosyltransferase activity"/>
    <property type="evidence" value="ECO:0007669"/>
    <property type="project" value="UniProtKB-KW"/>
</dbReference>
<dbReference type="InterPro" id="IPR010383">
    <property type="entry name" value="Glyco_hydrolase_94_b-supersand"/>
</dbReference>
<dbReference type="Pfam" id="PF06165">
    <property type="entry name" value="GH94_b-supersand"/>
    <property type="match status" value="2"/>
</dbReference>
<dbReference type="PANTHER" id="PTHR37469:SF2">
    <property type="entry name" value="CELLOBIONIC ACID PHOSPHORYLASE"/>
    <property type="match status" value="1"/>
</dbReference>
<dbReference type="Gene3D" id="1.50.10.140">
    <property type="match status" value="2"/>
</dbReference>
<evidence type="ECO:0000256" key="3">
    <source>
        <dbReference type="SAM" id="MobiDB-lite"/>
    </source>
</evidence>
<keyword evidence="4" id="KW-0472">Membrane</keyword>
<dbReference type="Gene3D" id="2.70.98.40">
    <property type="entry name" value="Glycoside hydrolase, family 65, N-terminal domain"/>
    <property type="match status" value="2"/>
</dbReference>
<name>A0A538T264_UNCEI</name>
<evidence type="ECO:0000256" key="1">
    <source>
        <dbReference type="ARBA" id="ARBA00022676"/>
    </source>
</evidence>
<gene>
    <name evidence="8" type="ORF">E6K76_09745</name>
</gene>
<dbReference type="EMBL" id="VBOW01000056">
    <property type="protein sequence ID" value="TMQ57712.1"/>
    <property type="molecule type" value="Genomic_DNA"/>
</dbReference>
<dbReference type="SUPFAM" id="SSF48208">
    <property type="entry name" value="Six-hairpin glycosidases"/>
    <property type="match status" value="1"/>
</dbReference>
<dbReference type="GO" id="GO:0005975">
    <property type="term" value="P:carbohydrate metabolic process"/>
    <property type="evidence" value="ECO:0007669"/>
    <property type="project" value="InterPro"/>
</dbReference>
<feature type="domain" description="Glycosyl hydrolase 94 catalytic" evidence="7">
    <location>
        <begin position="2353"/>
        <end position="2776"/>
    </location>
</feature>
<dbReference type="Pfam" id="PF17167">
    <property type="entry name" value="Glyco_hydro_94"/>
    <property type="match status" value="1"/>
</dbReference>
<evidence type="ECO:0000256" key="2">
    <source>
        <dbReference type="ARBA" id="ARBA00022679"/>
    </source>
</evidence>
<dbReference type="InterPro" id="IPR037824">
    <property type="entry name" value="GH94N_2_NdvB"/>
</dbReference>
<dbReference type="InterPro" id="IPR019282">
    <property type="entry name" value="Glycoamylase-like_cons_dom"/>
</dbReference>
<feature type="transmembrane region" description="Helical" evidence="4">
    <location>
        <begin position="443"/>
        <end position="465"/>
    </location>
</feature>
<dbReference type="InterPro" id="IPR052047">
    <property type="entry name" value="GH94_Enzymes"/>
</dbReference>
<sequence length="2867" mass="317816">MSVARVMPPHTGPAASGGQDLRPIGLDTSQVHLGIDRLEERARALAAGFTLSRQPRRGPNLLLRRLSENARVLRHAYRTLAGDVRRGEAIAPAAEWLLDNFHLVEGEFREIRHHLPKRYYLELPKLATRDRAGTARVYAMAVELLRYSDARLDPQRLVRFMNAYQSVSPLTIGEIWAWPSMLKAALIEHLRRLSEELLEGRAGRLEADRFFGSFESGRTSGRSPMLPQILHVAFVDELLQRMREYGAGAAELRKQLEERLGVAGTTVEDAVRAQHQRQAMGHVSMGNTITSLRLCATLDWNGYVEGVSLIEQILRRDPPGIYGRMDFTSRDRYRHSIEELAEPTGEAQVRVALRAIESARQAAEQRGLESIAAHVGHHLIARGRRELEIDVAYYPAFKQRVRRALFTHGTLFYLSSIALVTALGAMLAATVARAAGAQEWGPFWVAIIMLIPASEFAVALMHRVVHRISKPRLLPRLDLRGGVPEAAGTMVIVPTLISSVEGARAMVERLEVHALGNMDPRIHFALLTDFPDAGAERLPGEEEVLDAAVADIKALNARYAPGAEDRFYLFHRARRWNGSEGVWMGWERKRGKIEEFNRLLRGAADTSFVVQIGDLEILPRIRYCITLDSDTHLPRDAARRLIGIIEHPLNRPRFDPELRRVVEGYGILQPRVGVTLASAAGSPFARAYAGHTGVDPYTTAVSDTYQDLFGEGSFTGKGLYDVDAFSAALEGRVPENALLSHDLFEGLHARCALVSDVELVDDFPSSVLAHARRQHRWVRGDWQILFWLLPFVPTRHGFERNRLPLISRWKVLDNLRRSLVAPALVALLASAWTWLPGSPVGWTLAALAVLGFPLLPPAVHFAGGPRPQQPFGVFLRDVWAELETAASQAVVEITLLAYHASEMLDAIVLTLVRLVITQRRLLEWETAAASAARAAGLLARQGVRVFVAEMWAGPAAALTVLLGVLPLRATALPVALPFLAAWLASPVVACWLSRPVVPRNLELGGEDEEQLRRIARRTWHYFERFVTEEDHWLPPDNVQEVPERRIAHRTSPTNIGMGLLSTLAAHDMGYLDTHQLANRLEKTLTAVESLERHEGHLLNWYETTSLAALYPRYVSTVDSGNLVGALMTLAAGLRQLCDEPEREERLCAGATDAAGVLSESLSALSDRAHAATALRERFGAARRDVEALREVLGGHTPAHDRLEEGRRRAEGLWATLERIGADAPADSQSDEVAEWGAALLEALARKPVSPSDVAELFARMRGLADRCDALADQVNWKFLYDPVRGIFSIGFRLPDAEGPGRLDTSCYDLLASEARLASFIAIARGAVPQEHWFRLSRARMSVEGHTALVSWGGSIFEYLMPLVVLRSHPETLLENTYRAILRAQILYGRSRHVPWGLSESAYSLVDQHGNYMYKAFGVPGLGLKRGLAEDLVVAPYATALAAMVDPTEAAANFRRMARECPVTRFGFEEALDYTPRRATNGETEPEHGRVSVVHAFFAHHQGMSLVALTNAVLGGPMVRRFHSDPRVQTTEPLLQERVPRFVPITRPLPAESTRVEPPAVTVSPRRFRSPHTLYPSAHFLSNGQYTTVVTNAGGGASSWRGRAVTREVKDSTCDHGSHFIYLRDVRSGLVWSAAYQPVCREPERYRVSFRADEAVFDRSDDGIDTRLEITVSAEDDVELHRVSLTNHSDRMREIEVTSLVEVVLAPAADDLSHPAFLKLFLETEYRPECSALLCGRRPRSPDELAPWAVHVLSVEGGGHGAIECETDRARFLGRGRTRRDPVALDGRALSGTTGAVLDPVMSLRRRVRIAPGGRVRLSFATGVATSRVAAMALADKYDDSASAARTFALATTQTQMRLRHLGISTDDAQLYEQLASHVLWADTSLRAAPDFLAENTLGQSGLWSHGISGDLPILIVRVVEDNDLPLVRQVLRAQEYWRLKGLNADLVILNEHPTSYLDEMHKQLQELLESGSWAAWKHRPGGVYLLRGDGMPKPERVLLMAAARAVLSGERGELADQLNLPYTVPRWPGALVPRPALEPASRDSGPEVEAPPLTHDNGLGGFTSGGREYAIVLRGEEDTPSPWVNTIANERFGTVVGATGAAWTWAENSRENRLTAFGNDPVSEFAGEALYLRDEDSGETWGATPGPLPRSRDDGRWVTRHGAGVTRFAHCAHGVACEIAVFVHTEEPLKFTLVSLTNHTRRVRRLSVVAYHEWALCPPRAGENRFVVTEQHPDTGAVLARNSYNQDFAARVAFAHSSLMPASATGDRLEFLGRNGSLHRPAALGRESLGQRFGAGLDPCAAMQVRLDLDPGETREIVLLLGQGDNREHALDLAVRFGSVAVARSALEQVEQHWDQLLGVVRVETPDDSFDLIMNRWLLYQTVSSRLWGRTGFYQPGGAYGFRDQLQDVMALTFTRPDLFREHLLRAAGRQFTQGDVQHWWHEHNGRGVRTRCSDDLLWLPYVVCHYLKSTGDQAVLDTRVPFLEAPVLQPNELEAYGQPPPARQKGTLYEHCVRAIERGLTVGPHGLPLIGTGDWNDGMDRVGHRGRGESVWLGWFLSKILRDFAAVAESRGDTEHAARWGAEHARLGPTLEQTWDGDWYLRAYFDDGSPLGSAQLPECRIDAVSQSWAVLSGTAPPRRAERAMDAVRMQLVRRDAGLIQLLAPPFDQSAVDPGYIKGYVPGVRENGGQYTHAALWVVMAVAHLGSGDEAVELFHMLNPINHTRTRGDVERYKVEPYVVAADVYTHPAHIGRGGWTWYTGSAAWMYRLGLESILGLRRRGESFAIAPCVPTSWDRFVVHWRLGRSMYEITVENPERRTRGVMEADLDGADVDPGEVPLIDDGAVHRLRVVMGVPAPEKVRVARTPS</sequence>
<dbReference type="Pfam" id="PF10091">
    <property type="entry name" value="Glycoamylase"/>
    <property type="match status" value="1"/>
</dbReference>